<evidence type="ECO:0000313" key="2">
    <source>
        <dbReference type="Proteomes" id="UP001165960"/>
    </source>
</evidence>
<sequence>MGVHLWLRHEVKPMEHRAALSPEACKTLIDNGFTITAEKSDARFFKDEEYTKVGCKLVESETWETNAPLDAFIIGLKELPEGISPLKHNHIFFAHCFKEQTGWKELIKRFTDGKGTILDLEFLQDDSGRRVAAFGYHAGFTGSAVGIDIWCHNTDPALGKFPPIKPYPNQDELIRAIKLRLATAVQANKGSYPKIMVMGAKGRCGGGAVDFAKAVGIPETNILGWDMAETVKGGPFDEILGVDIFINCIYLSSKIPPFLTLESIAKPSRQLSVMVDVSCDYTSPNNPVPVYDRATYFDKPTLQVQAGSSNPPLEVVAIDHLPTMLPREASQAFARDLLPTLLALPNRQTAPVWQRATDLYKKKAMEASNQSSNL</sequence>
<proteinExistence type="predicted"/>
<keyword evidence="2" id="KW-1185">Reference proteome</keyword>
<organism evidence="1 2">
    <name type="scientific">Entomophthora muscae</name>
    <dbReference type="NCBI Taxonomy" id="34485"/>
    <lineage>
        <taxon>Eukaryota</taxon>
        <taxon>Fungi</taxon>
        <taxon>Fungi incertae sedis</taxon>
        <taxon>Zoopagomycota</taxon>
        <taxon>Entomophthoromycotina</taxon>
        <taxon>Entomophthoromycetes</taxon>
        <taxon>Entomophthorales</taxon>
        <taxon>Entomophthoraceae</taxon>
        <taxon>Entomophthora</taxon>
    </lineage>
</organism>
<dbReference type="EMBL" id="QTSX02004375">
    <property type="protein sequence ID" value="KAJ9065151.1"/>
    <property type="molecule type" value="Genomic_DNA"/>
</dbReference>
<name>A0ACC2SSK0_9FUNG</name>
<comment type="caution">
    <text evidence="1">The sequence shown here is derived from an EMBL/GenBank/DDBJ whole genome shotgun (WGS) entry which is preliminary data.</text>
</comment>
<gene>
    <name evidence="1" type="primary">LYS1_2</name>
    <name evidence="1" type="ORF">DSO57_1022670</name>
</gene>
<accession>A0ACC2SSK0</accession>
<dbReference type="Proteomes" id="UP001165960">
    <property type="component" value="Unassembled WGS sequence"/>
</dbReference>
<protein>
    <submittedName>
        <fullName evidence="1">Saccharopine dehydrogenase</fullName>
    </submittedName>
</protein>
<evidence type="ECO:0000313" key="1">
    <source>
        <dbReference type="EMBL" id="KAJ9065151.1"/>
    </source>
</evidence>
<reference evidence="1" key="1">
    <citation type="submission" date="2022-04" db="EMBL/GenBank/DDBJ databases">
        <title>Genome of the entomopathogenic fungus Entomophthora muscae.</title>
        <authorList>
            <person name="Elya C."/>
            <person name="Lovett B.R."/>
            <person name="Lee E."/>
            <person name="Macias A.M."/>
            <person name="Hajek A.E."/>
            <person name="De Bivort B.L."/>
            <person name="Kasson M.T."/>
            <person name="De Fine Licht H.H."/>
            <person name="Stajich J.E."/>
        </authorList>
    </citation>
    <scope>NUCLEOTIDE SEQUENCE</scope>
    <source>
        <strain evidence="1">Berkeley</strain>
    </source>
</reference>